<sequence length="176" mass="21161">MKKLLLIILISSLYFLPFQVKAMEYIHHDIQDYESTSNIICSNGCYKWKWLKENLISKYKLTGRWAEYKQVFFANSQYKIFTQLYFIVNDEKKLKEISTKCIEQFGVEYLYIHQANSIWDDWFLFRNQSGAFYEGEFNIKKQQCDLNMENCTTKKETSLYKNDLGIDQTIRKLNID</sequence>
<evidence type="ECO:0000313" key="1">
    <source>
        <dbReference type="EMBL" id="KAB8039100.1"/>
    </source>
</evidence>
<dbReference type="EMBL" id="WFLM01000003">
    <property type="protein sequence ID" value="KAB8039100.1"/>
    <property type="molecule type" value="Genomic_DNA"/>
</dbReference>
<organism evidence="1 2">
    <name type="scientific">Silvanigrella paludirubra</name>
    <dbReference type="NCBI Taxonomy" id="2499159"/>
    <lineage>
        <taxon>Bacteria</taxon>
        <taxon>Pseudomonadati</taxon>
        <taxon>Bdellovibrionota</taxon>
        <taxon>Oligoflexia</taxon>
        <taxon>Silvanigrellales</taxon>
        <taxon>Silvanigrellaceae</taxon>
        <taxon>Silvanigrella</taxon>
    </lineage>
</organism>
<accession>A0A6N6VSY7</accession>
<comment type="caution">
    <text evidence="1">The sequence shown here is derived from an EMBL/GenBank/DDBJ whole genome shotgun (WGS) entry which is preliminary data.</text>
</comment>
<evidence type="ECO:0000313" key="2">
    <source>
        <dbReference type="Proteomes" id="UP000437748"/>
    </source>
</evidence>
<dbReference type="RefSeq" id="WP_153420499.1">
    <property type="nucleotide sequence ID" value="NZ_WFLM01000003.1"/>
</dbReference>
<name>A0A6N6VSY7_9BACT</name>
<gene>
    <name evidence="1" type="ORF">GCL60_09605</name>
</gene>
<reference evidence="1 2" key="1">
    <citation type="submission" date="2019-10" db="EMBL/GenBank/DDBJ databases">
        <title>New species of Slilvanegrellaceae.</title>
        <authorList>
            <person name="Pitt A."/>
            <person name="Hahn M.W."/>
        </authorList>
    </citation>
    <scope>NUCLEOTIDE SEQUENCE [LARGE SCALE GENOMIC DNA]</scope>
    <source>
        <strain evidence="1 2">SP-Ram-0.45-NSY-1</strain>
    </source>
</reference>
<keyword evidence="2" id="KW-1185">Reference proteome</keyword>
<dbReference type="OrthoDB" id="1078132at2"/>
<dbReference type="Proteomes" id="UP000437748">
    <property type="component" value="Unassembled WGS sequence"/>
</dbReference>
<dbReference type="AlphaFoldDB" id="A0A6N6VSY7"/>
<proteinExistence type="predicted"/>
<protein>
    <submittedName>
        <fullName evidence="1">Uncharacterized protein</fullName>
    </submittedName>
</protein>